<dbReference type="RefSeq" id="XP_008790042.2">
    <property type="nucleotide sequence ID" value="XM_008791820.4"/>
</dbReference>
<dbReference type="Proteomes" id="UP000228380">
    <property type="component" value="Chromosome 6"/>
</dbReference>
<sequence>MAAISCFSACITREPAPAVLPRPALLPSGVLLSRRWRAAVVLRAAAVSRTTSAEAEPEAAKKRQPRGITKPRPVSHELQVLLGVKEIPRTQALKQIWAYIKENNLQDPENKRVIVCDEMLKKIFGGRDRVGFLEISGLLNPHFLK</sequence>
<reference evidence="4" key="2">
    <citation type="submission" date="2025-08" db="UniProtKB">
        <authorList>
            <consortium name="RefSeq"/>
        </authorList>
    </citation>
    <scope>IDENTIFICATION</scope>
    <source>
        <tissue evidence="4">Young leaves</tissue>
    </source>
</reference>
<dbReference type="OrthoDB" id="10251073at2759"/>
<organism evidence="3 4">
    <name type="scientific">Phoenix dactylifera</name>
    <name type="common">Date palm</name>
    <dbReference type="NCBI Taxonomy" id="42345"/>
    <lineage>
        <taxon>Eukaryota</taxon>
        <taxon>Viridiplantae</taxon>
        <taxon>Streptophyta</taxon>
        <taxon>Embryophyta</taxon>
        <taxon>Tracheophyta</taxon>
        <taxon>Spermatophyta</taxon>
        <taxon>Magnoliopsida</taxon>
        <taxon>Liliopsida</taxon>
        <taxon>Arecaceae</taxon>
        <taxon>Coryphoideae</taxon>
        <taxon>Phoeniceae</taxon>
        <taxon>Phoenix</taxon>
    </lineage>
</organism>
<feature type="domain" description="DM2" evidence="2">
    <location>
        <begin position="67"/>
        <end position="145"/>
    </location>
</feature>
<evidence type="ECO:0000313" key="3">
    <source>
        <dbReference type="Proteomes" id="UP000228380"/>
    </source>
</evidence>
<protein>
    <submittedName>
        <fullName evidence="4">Protein TRI1-like</fullName>
    </submittedName>
</protein>
<dbReference type="PANTHER" id="PTHR13844">
    <property type="entry name" value="SWI/SNF-RELATED MATRIX-ASSOCIATED ACTIN-DEPENDENT REGULATOR OF CHROMATIN SUBFAMILY D"/>
    <property type="match status" value="1"/>
</dbReference>
<dbReference type="SMART" id="SM00151">
    <property type="entry name" value="SWIB"/>
    <property type="match status" value="1"/>
</dbReference>
<gene>
    <name evidence="4" type="primary">LOC103707367</name>
</gene>
<dbReference type="KEGG" id="pda:103707367"/>
<name>A0A8B7C289_PHODC</name>
<keyword evidence="3" id="KW-1185">Reference proteome</keyword>
<feature type="region of interest" description="Disordered" evidence="1">
    <location>
        <begin position="49"/>
        <end position="70"/>
    </location>
</feature>
<dbReference type="Pfam" id="PF02201">
    <property type="entry name" value="SWIB"/>
    <property type="match status" value="1"/>
</dbReference>
<dbReference type="Gene3D" id="1.10.245.10">
    <property type="entry name" value="SWIB/MDM2 domain"/>
    <property type="match status" value="1"/>
</dbReference>
<dbReference type="InterPro" id="IPR019835">
    <property type="entry name" value="SWIB_domain"/>
</dbReference>
<dbReference type="CDD" id="cd10567">
    <property type="entry name" value="SWIB-MDM2_like"/>
    <property type="match status" value="1"/>
</dbReference>
<accession>A0A8B7C289</accession>
<dbReference type="InterPro" id="IPR003121">
    <property type="entry name" value="SWIB_MDM2_domain"/>
</dbReference>
<evidence type="ECO:0000259" key="2">
    <source>
        <dbReference type="PROSITE" id="PS51925"/>
    </source>
</evidence>
<dbReference type="GeneID" id="103707367"/>
<dbReference type="SUPFAM" id="SSF47592">
    <property type="entry name" value="SWIB/MDM2 domain"/>
    <property type="match status" value="1"/>
</dbReference>
<evidence type="ECO:0000256" key="1">
    <source>
        <dbReference type="SAM" id="MobiDB-lite"/>
    </source>
</evidence>
<dbReference type="InterPro" id="IPR036885">
    <property type="entry name" value="SWIB_MDM2_dom_sf"/>
</dbReference>
<reference evidence="3" key="1">
    <citation type="journal article" date="2019" name="Nat. Commun.">
        <title>Genome-wide association mapping of date palm fruit traits.</title>
        <authorList>
            <person name="Hazzouri K.M."/>
            <person name="Gros-Balthazard M."/>
            <person name="Flowers J.M."/>
            <person name="Copetti D."/>
            <person name="Lemansour A."/>
            <person name="Lebrun M."/>
            <person name="Masmoudi K."/>
            <person name="Ferrand S."/>
            <person name="Dhar M.I."/>
            <person name="Fresquez Z.A."/>
            <person name="Rosas U."/>
            <person name="Zhang J."/>
            <person name="Talag J."/>
            <person name="Lee S."/>
            <person name="Kudrna D."/>
            <person name="Powell R.F."/>
            <person name="Leitch I.J."/>
            <person name="Krueger R.R."/>
            <person name="Wing R.A."/>
            <person name="Amiri K.M.A."/>
            <person name="Purugganan M.D."/>
        </authorList>
    </citation>
    <scope>NUCLEOTIDE SEQUENCE [LARGE SCALE GENOMIC DNA]</scope>
    <source>
        <strain evidence="3">cv. Khalas</strain>
    </source>
</reference>
<dbReference type="PROSITE" id="PS51925">
    <property type="entry name" value="SWIB_MDM2"/>
    <property type="match status" value="1"/>
</dbReference>
<dbReference type="AlphaFoldDB" id="A0A8B7C289"/>
<proteinExistence type="predicted"/>
<evidence type="ECO:0000313" key="4">
    <source>
        <dbReference type="RefSeq" id="XP_008790042.2"/>
    </source>
</evidence>